<dbReference type="Proteomes" id="UP001219525">
    <property type="component" value="Unassembled WGS sequence"/>
</dbReference>
<dbReference type="EMBL" id="JARJCW010000041">
    <property type="protein sequence ID" value="KAJ7206010.1"/>
    <property type="molecule type" value="Genomic_DNA"/>
</dbReference>
<gene>
    <name evidence="3" type="ORF">GGX14DRAFT_643923</name>
    <name evidence="2" type="ORF">GGX14DRAFT_667698</name>
</gene>
<evidence type="ECO:0000256" key="1">
    <source>
        <dbReference type="SAM" id="MobiDB-lite"/>
    </source>
</evidence>
<sequence length="494" mass="54063">MADGLEVQRLAVIEHPHSRPVLALTAPRPQLSSRTRRSYCTSPALAAPRLLVRARARTQPTPHAPARTRTQHHSSRCKYPATVSPARIILCCILDDQITAAHRCRAPMSIVPPPYPTFSLPAAISSTCTASHIPSAPPPRRTRRPPPQPSARPMPACESRLSLPSPEHKLVDPMSSLPFLILTALLAIAFALCSLTLTHPVALALAIAKPTHADYRLRVRGRRPRRHATRAPHLVAAAMLSTVDGSPATPDLERTTPLAQDALRCGHSGISGQPDMRDPKPTVLHPVPIPHPSPRDRPDSSGFDFKFKLNVLYFFHLLHPQLVPPSTPSTNYALLSNQQTHHYQHQHNLSGCGNARTTKTIQLINTPRCTCTATPVTVTATVSNDMYHDVRSARHNGGSPHLMYMSKPLPQAPIELEQASPLARAHVVIALVCRVQPGDTVLWLVRRGRNHVPDPGAARAAGRKGQEGQHAHRYNSLPTQTVTCCTNYQSLYLP</sequence>
<evidence type="ECO:0000313" key="2">
    <source>
        <dbReference type="EMBL" id="KAJ7197534.1"/>
    </source>
</evidence>
<reference evidence="2" key="1">
    <citation type="submission" date="2023-03" db="EMBL/GenBank/DDBJ databases">
        <title>Massive genome expansion in bonnet fungi (Mycena s.s.) driven by repeated elements and novel gene families across ecological guilds.</title>
        <authorList>
            <consortium name="Lawrence Berkeley National Laboratory"/>
            <person name="Harder C.B."/>
            <person name="Miyauchi S."/>
            <person name="Viragh M."/>
            <person name="Kuo A."/>
            <person name="Thoen E."/>
            <person name="Andreopoulos B."/>
            <person name="Lu D."/>
            <person name="Skrede I."/>
            <person name="Drula E."/>
            <person name="Henrissat B."/>
            <person name="Morin E."/>
            <person name="Kohler A."/>
            <person name="Barry K."/>
            <person name="LaButti K."/>
            <person name="Morin E."/>
            <person name="Salamov A."/>
            <person name="Lipzen A."/>
            <person name="Mereny Z."/>
            <person name="Hegedus B."/>
            <person name="Baldrian P."/>
            <person name="Stursova M."/>
            <person name="Weitz H."/>
            <person name="Taylor A."/>
            <person name="Grigoriev I.V."/>
            <person name="Nagy L.G."/>
            <person name="Martin F."/>
            <person name="Kauserud H."/>
        </authorList>
    </citation>
    <scope>NUCLEOTIDE SEQUENCE</scope>
    <source>
        <strain evidence="2">9144</strain>
    </source>
</reference>
<evidence type="ECO:0000313" key="4">
    <source>
        <dbReference type="Proteomes" id="UP001219525"/>
    </source>
</evidence>
<feature type="region of interest" description="Disordered" evidence="1">
    <location>
        <begin position="452"/>
        <end position="474"/>
    </location>
</feature>
<name>A0AAD6UY65_9AGAR</name>
<protein>
    <submittedName>
        <fullName evidence="2">Uncharacterized protein</fullName>
    </submittedName>
</protein>
<keyword evidence="4" id="KW-1185">Reference proteome</keyword>
<feature type="region of interest" description="Disordered" evidence="1">
    <location>
        <begin position="130"/>
        <end position="159"/>
    </location>
</feature>
<proteinExistence type="predicted"/>
<organism evidence="2 4">
    <name type="scientific">Mycena pura</name>
    <dbReference type="NCBI Taxonomy" id="153505"/>
    <lineage>
        <taxon>Eukaryota</taxon>
        <taxon>Fungi</taxon>
        <taxon>Dikarya</taxon>
        <taxon>Basidiomycota</taxon>
        <taxon>Agaricomycotina</taxon>
        <taxon>Agaricomycetes</taxon>
        <taxon>Agaricomycetidae</taxon>
        <taxon>Agaricales</taxon>
        <taxon>Marasmiineae</taxon>
        <taxon>Mycenaceae</taxon>
        <taxon>Mycena</taxon>
    </lineage>
</organism>
<feature type="region of interest" description="Disordered" evidence="1">
    <location>
        <begin position="57"/>
        <end position="78"/>
    </location>
</feature>
<accession>A0AAD6UY65</accession>
<feature type="compositionally biased region" description="Pro residues" evidence="1">
    <location>
        <begin position="135"/>
        <end position="152"/>
    </location>
</feature>
<comment type="caution">
    <text evidence="2">The sequence shown here is derived from an EMBL/GenBank/DDBJ whole genome shotgun (WGS) entry which is preliminary data.</text>
</comment>
<dbReference type="EMBL" id="JARJCW010000077">
    <property type="protein sequence ID" value="KAJ7197534.1"/>
    <property type="molecule type" value="Genomic_DNA"/>
</dbReference>
<evidence type="ECO:0000313" key="3">
    <source>
        <dbReference type="EMBL" id="KAJ7206010.1"/>
    </source>
</evidence>
<dbReference type="AlphaFoldDB" id="A0AAD6UY65"/>